<name>A0ABD6AS18_9EURY</name>
<evidence type="ECO:0000313" key="2">
    <source>
        <dbReference type="Proteomes" id="UP001597187"/>
    </source>
</evidence>
<accession>A0ABD6AS18</accession>
<evidence type="ECO:0000313" key="1">
    <source>
        <dbReference type="EMBL" id="MFD1511709.1"/>
    </source>
</evidence>
<keyword evidence="2" id="KW-1185">Reference proteome</keyword>
<proteinExistence type="predicted"/>
<dbReference type="AlphaFoldDB" id="A0ABD6AS18"/>
<reference evidence="1 2" key="1">
    <citation type="journal article" date="2019" name="Int. J. Syst. Evol. Microbiol.">
        <title>The Global Catalogue of Microorganisms (GCM) 10K type strain sequencing project: providing services to taxonomists for standard genome sequencing and annotation.</title>
        <authorList>
            <consortium name="The Broad Institute Genomics Platform"/>
            <consortium name="The Broad Institute Genome Sequencing Center for Infectious Disease"/>
            <person name="Wu L."/>
            <person name="Ma J."/>
        </authorList>
    </citation>
    <scope>NUCLEOTIDE SEQUENCE [LARGE SCALE GENOMIC DNA]</scope>
    <source>
        <strain evidence="1 2">CGMCC 1.12563</strain>
    </source>
</reference>
<gene>
    <name evidence="1" type="ORF">ACFSBT_00265</name>
</gene>
<comment type="caution">
    <text evidence="1">The sequence shown here is derived from an EMBL/GenBank/DDBJ whole genome shotgun (WGS) entry which is preliminary data.</text>
</comment>
<protein>
    <submittedName>
        <fullName evidence="1">Uncharacterized protein</fullName>
    </submittedName>
</protein>
<dbReference type="EMBL" id="JBHUDC010000001">
    <property type="protein sequence ID" value="MFD1511709.1"/>
    <property type="molecule type" value="Genomic_DNA"/>
</dbReference>
<dbReference type="RefSeq" id="WP_250871697.1">
    <property type="nucleotide sequence ID" value="NZ_JALXFV010000001.1"/>
</dbReference>
<organism evidence="1 2">
    <name type="scientific">Halomarina rubra</name>
    <dbReference type="NCBI Taxonomy" id="2071873"/>
    <lineage>
        <taxon>Archaea</taxon>
        <taxon>Methanobacteriati</taxon>
        <taxon>Methanobacteriota</taxon>
        <taxon>Stenosarchaea group</taxon>
        <taxon>Halobacteria</taxon>
        <taxon>Halobacteriales</taxon>
        <taxon>Natronomonadaceae</taxon>
        <taxon>Halomarina</taxon>
    </lineage>
</organism>
<dbReference type="Proteomes" id="UP001597187">
    <property type="component" value="Unassembled WGS sequence"/>
</dbReference>
<sequence length="186" mass="20515">MPELRRAVLDEAGSRSKYLTATEFLALVERGHPSGEPGVARETYTAYVEQLSEETPTVDGDSLLTNLDGQTVDGDDWAGDERVYRVGDDRLSLYPKTWHDRLAGESDPRAYLRAFSEDGAFESGVPESTLLDAMVTIGGVERETAKGNLEALREDGEVVEDADQHPDANVYLAEEREDLKDGKDVH</sequence>